<dbReference type="AlphaFoldDB" id="A0A498PTT6"/>
<dbReference type="Proteomes" id="UP000273307">
    <property type="component" value="Unassembled WGS sequence"/>
</dbReference>
<dbReference type="Gene3D" id="1.20.1260.10">
    <property type="match status" value="1"/>
</dbReference>
<accession>A0A498PTT6</accession>
<proteinExistence type="predicted"/>
<evidence type="ECO:0000259" key="1">
    <source>
        <dbReference type="Pfam" id="PF12902"/>
    </source>
</evidence>
<keyword evidence="3" id="KW-1185">Reference proteome</keyword>
<dbReference type="InterPro" id="IPR026820">
    <property type="entry name" value="VioB/RebD_dom"/>
</dbReference>
<protein>
    <recommendedName>
        <fullName evidence="1">Iminophenyl-pyruvate dimer synthase domain-containing protein</fullName>
    </recommendedName>
</protein>
<feature type="domain" description="Iminophenyl-pyruvate dimer synthase" evidence="1">
    <location>
        <begin position="30"/>
        <end position="333"/>
    </location>
</feature>
<sequence length="1139" mass="126882">MTRGDSPKRPQLAELLDEAAAQKKTLVRLLQEAARIEHCLLNAYLYAACSLKTLPQEFAALSDGSPNRRRAIQFERVRDWKLSILSITHEEMMHLHYVQCLLRALGEPADFTLPERSAGGHWRFDGWSSQIGSHKPEHGTEVPVDRLTPDTIKRFVVYESTDALQNADPFGPAMTKLFNQLHDFEVQYRLEESLVNVGDGQRNELRGKLLRILRDLLPGTKVPRPKRSMARWVRLPAFDFERIRFQSIADLYKQQILPRYRDAFVMGQVVNDNRDLNDELANTGERMLPIGPIQRDKNFERQEQRNVGDPLANFKSVDSIIGQIVDEGEGMTDFIEAAEEILAKVKELGVPALLGAVRADQGFSGGINGDGETPDWLQRVLRVRNCHLYRFAMIRAQFDAEQRLADRCGEDFTPTRDPISGSSRVLKRFTVEATAHFNACYLVLRTWLSRYYDPRSTQSDPRRRIGIEVLAGWPMMSVAVRPFLELLALLPVDGSELFRSDDKALAAGPPGTVKLNAMFRNEPIPEDAVDKMDGYALQILDATAQWARAARAKVDELTTDPTEQRIIARRLQALSILDEFERQIVYREHGGYSDTEADTTYPCREPNKYEEVPLGSTGQSPPLFAESLVLRLRFSGRCLVQLATDPEPPTDEAGCSGTMMLTAADSPAHLDRALVMQPFNAGKTGNIIREPQDRLPPLGVQVREVALMVTDYPSGSSRTMPVAGGSSAGESKRFAIEGLNPVLVCDPKDLVGQDHCLNIDLLEAANGTRPHLVGENHLVWEDGEPIDPFIVAVTIGTNGGESAIELFRREIYNDGLDLMRMDPQQRARSLRGPVAFDQLTNAPDWVQATLSPTELRGINSTPGYLDERAAALADAISATLTNRRRSQARIDSAVSMLERRRRVVNPRRTTVDWLGLLLHYGHTVSGPLAEVDSADNVLVTKLAQRCGLKLGGAVANPDRHASNGRWMMTYGLGYMDTDQLSNLTYGELLIPLRDTSAPDGPLTVTRSWPLAATVDDISTYACNFRRPFARPRYGPPGPPYTVVDDVRELRRSGCPPLRETLLHQQDGCYTYEVTGPPGLTGCTAKFATSTTSSDANTLTWTVQFSCTPPLKPITAMALFAAYGAELEAALYQRFPRRPR</sequence>
<gene>
    <name evidence="2" type="ORF">LAUMK136_01770</name>
</gene>
<dbReference type="RefSeq" id="WP_168990729.1">
    <property type="nucleotide sequence ID" value="NZ_UPHP01000040.1"/>
</dbReference>
<name>A0A498PTT6_9MYCO</name>
<organism evidence="2 3">
    <name type="scientific">Mycobacterium attenuatum</name>
    <dbReference type="NCBI Taxonomy" id="2341086"/>
    <lineage>
        <taxon>Bacteria</taxon>
        <taxon>Bacillati</taxon>
        <taxon>Actinomycetota</taxon>
        <taxon>Actinomycetes</taxon>
        <taxon>Mycobacteriales</taxon>
        <taxon>Mycobacteriaceae</taxon>
        <taxon>Mycobacterium</taxon>
    </lineage>
</organism>
<reference evidence="2 3" key="1">
    <citation type="submission" date="2018-09" db="EMBL/GenBank/DDBJ databases">
        <authorList>
            <person name="Tagini F."/>
        </authorList>
    </citation>
    <scope>NUCLEOTIDE SEQUENCE [LARGE SCALE GENOMIC DNA]</scope>
    <source>
        <strain evidence="2 3">MK136</strain>
    </source>
</reference>
<evidence type="ECO:0000313" key="2">
    <source>
        <dbReference type="EMBL" id="VBA37138.1"/>
    </source>
</evidence>
<dbReference type="Pfam" id="PF12902">
    <property type="entry name" value="Ferritin-like"/>
    <property type="match status" value="1"/>
</dbReference>
<dbReference type="InterPro" id="IPR012347">
    <property type="entry name" value="Ferritin-like"/>
</dbReference>
<dbReference type="EMBL" id="UPHP01000040">
    <property type="protein sequence ID" value="VBA37138.1"/>
    <property type="molecule type" value="Genomic_DNA"/>
</dbReference>
<evidence type="ECO:0000313" key="3">
    <source>
        <dbReference type="Proteomes" id="UP000273307"/>
    </source>
</evidence>